<dbReference type="CDD" id="cd05233">
    <property type="entry name" value="SDR_c"/>
    <property type="match status" value="1"/>
</dbReference>
<dbReference type="Pfam" id="PF00106">
    <property type="entry name" value="adh_short"/>
    <property type="match status" value="1"/>
</dbReference>
<evidence type="ECO:0000313" key="3">
    <source>
        <dbReference type="EMBL" id="GAA4709355.1"/>
    </source>
</evidence>
<dbReference type="RefSeq" id="WP_345522201.1">
    <property type="nucleotide sequence ID" value="NZ_BAABKM010000002.1"/>
</dbReference>
<protein>
    <submittedName>
        <fullName evidence="3">3-oxoacyl-ACP reductase FabG</fullName>
    </submittedName>
</protein>
<comment type="similarity">
    <text evidence="1 2">Belongs to the short-chain dehydrogenases/reductases (SDR) family.</text>
</comment>
<dbReference type="Gene3D" id="3.40.50.720">
    <property type="entry name" value="NAD(P)-binding Rossmann-like Domain"/>
    <property type="match status" value="1"/>
</dbReference>
<dbReference type="PRINTS" id="PR00080">
    <property type="entry name" value="SDRFAMILY"/>
</dbReference>
<proteinExistence type="inferred from homology"/>
<dbReference type="InterPro" id="IPR036291">
    <property type="entry name" value="NAD(P)-bd_dom_sf"/>
</dbReference>
<reference evidence="4" key="1">
    <citation type="journal article" date="2019" name="Int. J. Syst. Evol. Microbiol.">
        <title>The Global Catalogue of Microorganisms (GCM) 10K type strain sequencing project: providing services to taxonomists for standard genome sequencing and annotation.</title>
        <authorList>
            <consortium name="The Broad Institute Genomics Platform"/>
            <consortium name="The Broad Institute Genome Sequencing Center for Infectious Disease"/>
            <person name="Wu L."/>
            <person name="Ma J."/>
        </authorList>
    </citation>
    <scope>NUCLEOTIDE SEQUENCE [LARGE SCALE GENOMIC DNA]</scope>
    <source>
        <strain evidence="4">JCM 18531</strain>
    </source>
</reference>
<dbReference type="PANTHER" id="PTHR42760">
    <property type="entry name" value="SHORT-CHAIN DEHYDROGENASES/REDUCTASES FAMILY MEMBER"/>
    <property type="match status" value="1"/>
</dbReference>
<name>A0ABP8XKD4_9ACTN</name>
<dbReference type="EMBL" id="BAABKM010000002">
    <property type="protein sequence ID" value="GAA4709355.1"/>
    <property type="molecule type" value="Genomic_DNA"/>
</dbReference>
<gene>
    <name evidence="3" type="ORF">GCM10023349_30320</name>
</gene>
<accession>A0ABP8XKD4</accession>
<dbReference type="InterPro" id="IPR002347">
    <property type="entry name" value="SDR_fam"/>
</dbReference>
<comment type="caution">
    <text evidence="3">The sequence shown here is derived from an EMBL/GenBank/DDBJ whole genome shotgun (WGS) entry which is preliminary data.</text>
</comment>
<evidence type="ECO:0000313" key="4">
    <source>
        <dbReference type="Proteomes" id="UP001499974"/>
    </source>
</evidence>
<evidence type="ECO:0000256" key="1">
    <source>
        <dbReference type="ARBA" id="ARBA00006484"/>
    </source>
</evidence>
<evidence type="ECO:0000256" key="2">
    <source>
        <dbReference type="RuleBase" id="RU000363"/>
    </source>
</evidence>
<dbReference type="SUPFAM" id="SSF51735">
    <property type="entry name" value="NAD(P)-binding Rossmann-fold domains"/>
    <property type="match status" value="1"/>
</dbReference>
<organism evidence="3 4">
    <name type="scientific">Nocardioides conyzicola</name>
    <dbReference type="NCBI Taxonomy" id="1651781"/>
    <lineage>
        <taxon>Bacteria</taxon>
        <taxon>Bacillati</taxon>
        <taxon>Actinomycetota</taxon>
        <taxon>Actinomycetes</taxon>
        <taxon>Propionibacteriales</taxon>
        <taxon>Nocardioidaceae</taxon>
        <taxon>Nocardioides</taxon>
    </lineage>
</organism>
<keyword evidence="4" id="KW-1185">Reference proteome</keyword>
<dbReference type="InterPro" id="IPR020904">
    <property type="entry name" value="Sc_DH/Rdtase_CS"/>
</dbReference>
<dbReference type="Proteomes" id="UP001499974">
    <property type="component" value="Unassembled WGS sequence"/>
</dbReference>
<sequence length="254" mass="26734">MEIRYTLAVVTGAGGGLGREIAVALSRLGAAVVVADRDVAAAQETVDLVCAARVRGWAVQADLAQEDDVRLLAARVRDLGGADVLVNNAGGWTEGAEQYPAAPDEAWSRTLDLNLRSPMLLTRLFLDDLDARRGRRQVGAVVNVGSSAGVGRDGYGSPEYAAAKAGLVRLTTALGDPETARRARVMAVVPGWIGLPRAHEQWAALTEEERAGLSLVEPADVVRVVMDLLLRGAAGEVVEILDGTQPVPNRTSLA</sequence>
<dbReference type="PROSITE" id="PS00061">
    <property type="entry name" value="ADH_SHORT"/>
    <property type="match status" value="1"/>
</dbReference>
<dbReference type="PRINTS" id="PR00081">
    <property type="entry name" value="GDHRDH"/>
</dbReference>